<dbReference type="AlphaFoldDB" id="A0ABD2T6Q7"/>
<sequence length="168" mass="19579">MLKLRITFQAPSSEILLFSISIDLGVSLHMWKWKFEKTPTHLQRIKKVSSTVKSPTFLCQIKEHGISLDNSCKDFTIILLRLCEFSDIRVMHPSFQLFSGDFLKQEKCTNKLFVLQDFCRHCWNLLPLFMILQLIRKRKSYLHVTNMTFLFHGLAVNTTNHGRCCIGG</sequence>
<keyword evidence="2" id="KW-1185">Reference proteome</keyword>
<accession>A0ABD2T6Q7</accession>
<protein>
    <submittedName>
        <fullName evidence="1">Uncharacterized protein</fullName>
    </submittedName>
</protein>
<dbReference type="EMBL" id="JBJKTR010000012">
    <property type="protein sequence ID" value="KAL3351750.1"/>
    <property type="molecule type" value="Genomic_DNA"/>
</dbReference>
<evidence type="ECO:0000313" key="1">
    <source>
        <dbReference type="EMBL" id="KAL3351751.1"/>
    </source>
</evidence>
<name>A0ABD2T6Q7_9SOLN</name>
<gene>
    <name evidence="1" type="ORF">AABB24_020032</name>
</gene>
<reference evidence="1 2" key="1">
    <citation type="submission" date="2024-05" db="EMBL/GenBank/DDBJ databases">
        <title>De novo assembly of an allotetraploid wild potato.</title>
        <authorList>
            <person name="Hosaka A.J."/>
        </authorList>
    </citation>
    <scope>NUCLEOTIDE SEQUENCE [LARGE SCALE GENOMIC DNA]</scope>
    <source>
        <tissue evidence="1">Young leaves</tissue>
    </source>
</reference>
<proteinExistence type="predicted"/>
<dbReference type="EMBL" id="JBJKTR010000012">
    <property type="protein sequence ID" value="KAL3351751.1"/>
    <property type="molecule type" value="Genomic_DNA"/>
</dbReference>
<dbReference type="Proteomes" id="UP001627284">
    <property type="component" value="Unassembled WGS sequence"/>
</dbReference>
<comment type="caution">
    <text evidence="1">The sequence shown here is derived from an EMBL/GenBank/DDBJ whole genome shotgun (WGS) entry which is preliminary data.</text>
</comment>
<organism evidence="1 2">
    <name type="scientific">Solanum stoloniferum</name>
    <dbReference type="NCBI Taxonomy" id="62892"/>
    <lineage>
        <taxon>Eukaryota</taxon>
        <taxon>Viridiplantae</taxon>
        <taxon>Streptophyta</taxon>
        <taxon>Embryophyta</taxon>
        <taxon>Tracheophyta</taxon>
        <taxon>Spermatophyta</taxon>
        <taxon>Magnoliopsida</taxon>
        <taxon>eudicotyledons</taxon>
        <taxon>Gunneridae</taxon>
        <taxon>Pentapetalae</taxon>
        <taxon>asterids</taxon>
        <taxon>lamiids</taxon>
        <taxon>Solanales</taxon>
        <taxon>Solanaceae</taxon>
        <taxon>Solanoideae</taxon>
        <taxon>Solaneae</taxon>
        <taxon>Solanum</taxon>
    </lineage>
</organism>
<evidence type="ECO:0000313" key="2">
    <source>
        <dbReference type="Proteomes" id="UP001627284"/>
    </source>
</evidence>